<dbReference type="SMART" id="SM00248">
    <property type="entry name" value="ANK"/>
    <property type="match status" value="2"/>
</dbReference>
<dbReference type="Proteomes" id="UP000078046">
    <property type="component" value="Unassembled WGS sequence"/>
</dbReference>
<keyword evidence="3" id="KW-1185">Reference proteome</keyword>
<evidence type="ECO:0000313" key="2">
    <source>
        <dbReference type="EMBL" id="OAF69641.1"/>
    </source>
</evidence>
<evidence type="ECO:0000256" key="1">
    <source>
        <dbReference type="PROSITE-ProRule" id="PRU00023"/>
    </source>
</evidence>
<dbReference type="OrthoDB" id="539213at2759"/>
<accession>A0A177B7T9</accession>
<dbReference type="SUPFAM" id="SSF48403">
    <property type="entry name" value="Ankyrin repeat"/>
    <property type="match status" value="1"/>
</dbReference>
<protein>
    <submittedName>
        <fullName evidence="2">Uncharacterized protein</fullName>
    </submittedName>
</protein>
<gene>
    <name evidence="2" type="ORF">A3Q56_02605</name>
</gene>
<dbReference type="InterPro" id="IPR002110">
    <property type="entry name" value="Ankyrin_rpt"/>
</dbReference>
<name>A0A177B7T9_9BILA</name>
<organism evidence="2 3">
    <name type="scientific">Intoshia linei</name>
    <dbReference type="NCBI Taxonomy" id="1819745"/>
    <lineage>
        <taxon>Eukaryota</taxon>
        <taxon>Metazoa</taxon>
        <taxon>Spiralia</taxon>
        <taxon>Lophotrochozoa</taxon>
        <taxon>Mesozoa</taxon>
        <taxon>Orthonectida</taxon>
        <taxon>Rhopaluridae</taxon>
        <taxon>Intoshia</taxon>
    </lineage>
</organism>
<dbReference type="EMBL" id="LWCA01000250">
    <property type="protein sequence ID" value="OAF69641.1"/>
    <property type="molecule type" value="Genomic_DNA"/>
</dbReference>
<dbReference type="PROSITE" id="PS50088">
    <property type="entry name" value="ANK_REPEAT"/>
    <property type="match status" value="1"/>
</dbReference>
<comment type="caution">
    <text evidence="2">The sequence shown here is derived from an EMBL/GenBank/DDBJ whole genome shotgun (WGS) entry which is preliminary data.</text>
</comment>
<dbReference type="AlphaFoldDB" id="A0A177B7T9"/>
<dbReference type="Pfam" id="PF00023">
    <property type="entry name" value="Ank"/>
    <property type="match status" value="1"/>
</dbReference>
<feature type="repeat" description="ANK" evidence="1">
    <location>
        <begin position="271"/>
        <end position="303"/>
    </location>
</feature>
<evidence type="ECO:0000313" key="3">
    <source>
        <dbReference type="Proteomes" id="UP000078046"/>
    </source>
</evidence>
<dbReference type="Gene3D" id="1.25.40.20">
    <property type="entry name" value="Ankyrin repeat-containing domain"/>
    <property type="match status" value="1"/>
</dbReference>
<keyword evidence="1" id="KW-0040">ANK repeat</keyword>
<reference evidence="2 3" key="1">
    <citation type="submission" date="2016-04" db="EMBL/GenBank/DDBJ databases">
        <title>The genome of Intoshia linei affirms orthonectids as highly simplified spiralians.</title>
        <authorList>
            <person name="Mikhailov K.V."/>
            <person name="Slusarev G.S."/>
            <person name="Nikitin M.A."/>
            <person name="Logacheva M.D."/>
            <person name="Penin A."/>
            <person name="Aleoshin V."/>
            <person name="Panchin Y.V."/>
        </authorList>
    </citation>
    <scope>NUCLEOTIDE SEQUENCE [LARGE SCALE GENOMIC DNA]</scope>
    <source>
        <strain evidence="2">Intl2013</strain>
        <tissue evidence="2">Whole animal</tissue>
    </source>
</reference>
<sequence>MAKNNELVLTGETVLAFLRETLPQPETTVCEDAIKRRFYPFIKKHNINRDENIKTLKLYLKKFTIVSITNNFNGKLVGLKPEYYIKHRKKSIDTTYITSVNLNDSEWGGDYVKQTKKLLENIVQVHKSDLTYDKNIALEDFMDGDVKNKIKNNNKNNDTSDEGIIRCTPSVYHEINRIEKTKTALFETPKIDKHIGNVIETNNYDLNEAWFVAVHEQDVASMERFIKNNRKLACTQDIFTSALHWAGRFGSVEMANLILSANTDNTLDILTGLSALHIAAQGNHTEFIVKVIEQYANLDYLNKLDYSGRNVIDMYPKSENMSFDVLQQLVKI</sequence>
<proteinExistence type="predicted"/>
<dbReference type="InterPro" id="IPR036770">
    <property type="entry name" value="Ankyrin_rpt-contain_sf"/>
</dbReference>